<sequence length="184" mass="21311">MKIIDAYITLALECSDLENLTFLENGESRLIEKMRAIDGSYPSIAVINFSKRHTTHLTNSKLNQQVLFVEGTYQVLKNKSGTPFLNIKAVKTVLKNKKQVVDITNIRHKIYNDFEENDLTSLKEKYLHSCAEEEIKNLKEVIEKRDLLRLQYQLKFQETQKLKHEKKILMLKQSIGQTPLSNGS</sequence>
<dbReference type="PATRIC" id="fig|1629550.3.peg.915"/>
<accession>A0A0M3DHR8</accession>
<dbReference type="Proteomes" id="UP000034407">
    <property type="component" value="Unassembled WGS sequence"/>
</dbReference>
<evidence type="ECO:0000313" key="1">
    <source>
        <dbReference type="EMBL" id="KKY01691.1"/>
    </source>
</evidence>
<evidence type="ECO:0000313" key="2">
    <source>
        <dbReference type="Proteomes" id="UP000034407"/>
    </source>
</evidence>
<dbReference type="AlphaFoldDB" id="A0A0M3DHR8"/>
<dbReference type="RefSeq" id="WP_046822680.1">
    <property type="nucleotide sequence ID" value="NZ_LBBT01000156.1"/>
</dbReference>
<gene>
    <name evidence="1" type="ORF">VN21_07340</name>
</gene>
<comment type="caution">
    <text evidence="1">The sequence shown here is derived from an EMBL/GenBank/DDBJ whole genome shotgun (WGS) entry which is preliminary data.</text>
</comment>
<proteinExistence type="predicted"/>
<keyword evidence="2" id="KW-1185">Reference proteome</keyword>
<protein>
    <submittedName>
        <fullName evidence="1">Uncharacterized protein</fullName>
    </submittedName>
</protein>
<organism evidence="1 2">
    <name type="scientific">Paraclostridium benzoelyticum</name>
    <dbReference type="NCBI Taxonomy" id="1629550"/>
    <lineage>
        <taxon>Bacteria</taxon>
        <taxon>Bacillati</taxon>
        <taxon>Bacillota</taxon>
        <taxon>Clostridia</taxon>
        <taxon>Peptostreptococcales</taxon>
        <taxon>Peptostreptococcaceae</taxon>
        <taxon>Paraclostridium</taxon>
    </lineage>
</organism>
<reference evidence="1 2" key="1">
    <citation type="submission" date="2015-04" db="EMBL/GenBank/DDBJ databases">
        <title>Microcin producing Clostridium sp. JC272T.</title>
        <authorList>
            <person name="Jyothsna T."/>
            <person name="Sasikala C."/>
            <person name="Ramana C."/>
        </authorList>
    </citation>
    <scope>NUCLEOTIDE SEQUENCE [LARGE SCALE GENOMIC DNA]</scope>
    <source>
        <strain evidence="1 2">JC272</strain>
    </source>
</reference>
<name>A0A0M3DHR8_9FIRM</name>
<dbReference type="EMBL" id="LBBT01000156">
    <property type="protein sequence ID" value="KKY01691.1"/>
    <property type="molecule type" value="Genomic_DNA"/>
</dbReference>